<keyword evidence="7" id="KW-1185">Reference proteome</keyword>
<dbReference type="InterPro" id="IPR004843">
    <property type="entry name" value="Calcineurin-like_PHP"/>
</dbReference>
<feature type="chain" id="PRO_5043671986" evidence="2">
    <location>
        <begin position="35"/>
        <end position="619"/>
    </location>
</feature>
<feature type="compositionally biased region" description="Basic and acidic residues" evidence="1">
    <location>
        <begin position="88"/>
        <end position="97"/>
    </location>
</feature>
<protein>
    <submittedName>
        <fullName evidence="6">Calcineurin-like phosphoesterase family protein</fullName>
    </submittedName>
</protein>
<accession>A0AAU6WFT0</accession>
<evidence type="ECO:0000313" key="7">
    <source>
        <dbReference type="Proteomes" id="UP001486888"/>
    </source>
</evidence>
<dbReference type="Proteomes" id="UP001486888">
    <property type="component" value="Chromosome"/>
</dbReference>
<dbReference type="GO" id="GO:0005975">
    <property type="term" value="P:carbohydrate metabolic process"/>
    <property type="evidence" value="ECO:0007669"/>
    <property type="project" value="UniProtKB-ARBA"/>
</dbReference>
<dbReference type="SUPFAM" id="SSF56300">
    <property type="entry name" value="Metallo-dependent phosphatases"/>
    <property type="match status" value="1"/>
</dbReference>
<organism evidence="6 7">
    <name type="scientific">Glutamicibacter ectropisis</name>
    <dbReference type="NCBI Taxonomy" id="3046593"/>
    <lineage>
        <taxon>Bacteria</taxon>
        <taxon>Bacillati</taxon>
        <taxon>Actinomycetota</taxon>
        <taxon>Actinomycetes</taxon>
        <taxon>Micrococcales</taxon>
        <taxon>Micrococcaceae</taxon>
        <taxon>Glutamicibacter</taxon>
    </lineage>
</organism>
<dbReference type="InterPro" id="IPR032285">
    <property type="entry name" value="Metallophos_N"/>
</dbReference>
<dbReference type="RefSeq" id="WP_345472627.1">
    <property type="nucleotide sequence ID" value="NZ_CP125942.1"/>
</dbReference>
<dbReference type="KEGG" id="gey:QMQ05_02155"/>
<dbReference type="Pfam" id="PF00149">
    <property type="entry name" value="Metallophos"/>
    <property type="match status" value="1"/>
</dbReference>
<dbReference type="PANTHER" id="PTHR43143:SF6">
    <property type="entry name" value="BLL3016 PROTEIN"/>
    <property type="match status" value="1"/>
</dbReference>
<dbReference type="Pfam" id="PF16371">
    <property type="entry name" value="MetallophosN"/>
    <property type="match status" value="1"/>
</dbReference>
<evidence type="ECO:0000256" key="1">
    <source>
        <dbReference type="SAM" id="MobiDB-lite"/>
    </source>
</evidence>
<feature type="domain" description="Calcineurin-like phosphoesterase N-terminal" evidence="5">
    <location>
        <begin position="97"/>
        <end position="152"/>
    </location>
</feature>
<evidence type="ECO:0000259" key="4">
    <source>
        <dbReference type="Pfam" id="PF16370"/>
    </source>
</evidence>
<feature type="region of interest" description="Disordered" evidence="1">
    <location>
        <begin position="86"/>
        <end position="109"/>
    </location>
</feature>
<name>A0AAU6WFT0_9MICC</name>
<dbReference type="GO" id="GO:0016787">
    <property type="term" value="F:hydrolase activity"/>
    <property type="evidence" value="ECO:0007669"/>
    <property type="project" value="InterPro"/>
</dbReference>
<dbReference type="InterPro" id="IPR029052">
    <property type="entry name" value="Metallo-depent_PP-like"/>
</dbReference>
<feature type="region of interest" description="Disordered" evidence="1">
    <location>
        <begin position="33"/>
        <end position="54"/>
    </location>
</feature>
<feature type="signal peptide" evidence="2">
    <location>
        <begin position="1"/>
        <end position="34"/>
    </location>
</feature>
<evidence type="ECO:0000313" key="6">
    <source>
        <dbReference type="EMBL" id="XAO46372.1"/>
    </source>
</evidence>
<evidence type="ECO:0000259" key="3">
    <source>
        <dbReference type="Pfam" id="PF00149"/>
    </source>
</evidence>
<evidence type="ECO:0000259" key="5">
    <source>
        <dbReference type="Pfam" id="PF16371"/>
    </source>
</evidence>
<keyword evidence="2" id="KW-0732">Signal</keyword>
<dbReference type="InterPro" id="IPR032288">
    <property type="entry name" value="Metallophos_C"/>
</dbReference>
<dbReference type="Gene3D" id="2.60.40.10">
    <property type="entry name" value="Immunoglobulins"/>
    <property type="match status" value="1"/>
</dbReference>
<feature type="domain" description="Calcineurin-like phosphoesterase C-terminal" evidence="4">
    <location>
        <begin position="417"/>
        <end position="609"/>
    </location>
</feature>
<proteinExistence type="predicted"/>
<feature type="domain" description="Calcineurin-like phosphoesterase" evidence="3">
    <location>
        <begin position="203"/>
        <end position="388"/>
    </location>
</feature>
<dbReference type="SUPFAM" id="SSF117074">
    <property type="entry name" value="Hypothetical protein PA1324"/>
    <property type="match status" value="1"/>
</dbReference>
<dbReference type="Pfam" id="PF16370">
    <property type="entry name" value="MetallophosC"/>
    <property type="match status" value="1"/>
</dbReference>
<dbReference type="InterPro" id="IPR051918">
    <property type="entry name" value="STPP_CPPED1"/>
</dbReference>
<dbReference type="InterPro" id="IPR013783">
    <property type="entry name" value="Ig-like_fold"/>
</dbReference>
<dbReference type="Gene3D" id="3.60.21.10">
    <property type="match status" value="1"/>
</dbReference>
<dbReference type="PANTHER" id="PTHR43143">
    <property type="entry name" value="METALLOPHOSPHOESTERASE, CALCINEURIN SUPERFAMILY"/>
    <property type="match status" value="1"/>
</dbReference>
<reference evidence="6 7" key="1">
    <citation type="submission" date="2023-05" db="EMBL/GenBank/DDBJ databases">
        <title>Glutamicibacter sp. B1, complete genome.</title>
        <authorList>
            <person name="Long Y.H."/>
            <person name="Fang T."/>
            <person name="Li X.Y."/>
        </authorList>
    </citation>
    <scope>NUCLEOTIDE SEQUENCE [LARGE SCALE GENOMIC DNA]</scope>
    <source>
        <strain evidence="6 7">B1</strain>
    </source>
</reference>
<dbReference type="AlphaFoldDB" id="A0AAU6WFT0"/>
<evidence type="ECO:0000256" key="2">
    <source>
        <dbReference type="SAM" id="SignalP"/>
    </source>
</evidence>
<dbReference type="EMBL" id="CP125942">
    <property type="protein sequence ID" value="XAO46372.1"/>
    <property type="molecule type" value="Genomic_DNA"/>
</dbReference>
<sequence length="619" mass="67391">MKFFARPGKTNQITPLRITAGTLVVLAASAGLTAANSSPDPTPATEPVAKTTSDWNSSAYRGSVQVVRAKDEKVAAKDKTLEGVVFEDSNKNSKQDANEPGLPNVTVSNSRDVVTTDGQGRYKLPVFENMTAFVTQPRGFQVPVDDDNVAQFSYIHLPEGSPKLKYGGIAPTGELPEAVNFPMVRSAATQSPDQSCAIGADVQTYNQKEVEYARKGAFADLAARTDYTGCGALFIGDLVGNDLSVFAQTRELTSMLNGPARFLPGNHDIDFDSLDGVHEFATFRAKLGPEYYSYDTGKTHVVALNTIEYPTKVPAKRSDYTYQLGKQQLEWLRADIAKVPKNKAIVLAGHSPLLEFFYNDEHSTKEVKDIYKILKGREVVSLGGHTHMSENLRKGDLMKGWLDEVGEAGLPFTHLTVPAVAGQWYDGRVTENGYPTSIQRDGTPPGVLTLDIKNSKITERFTPTGGDDNKQMAVGLNTPKYRAWYEENVDKEYGTVPALKNPLSVSRADLAKDTWVTTNFWMGSTGSTVKISLDGKAPVKSVRTQSLTGETALTGAPYSDPVAIAEQFVHGGGLAEKTSHLWRLELPNNLKVGSHTAQVTATDVHGRSFTDKLEFEVTN</sequence>
<gene>
    <name evidence="6" type="ORF">QMQ05_02155</name>
</gene>